<dbReference type="EMBL" id="CADCWO010000212">
    <property type="protein sequence ID" value="CAA9587293.1"/>
    <property type="molecule type" value="Genomic_DNA"/>
</dbReference>
<evidence type="ECO:0000313" key="2">
    <source>
        <dbReference type="EMBL" id="CAA9587293.1"/>
    </source>
</evidence>
<organism evidence="2">
    <name type="scientific">uncultured Synechococcales cyanobacterium</name>
    <dbReference type="NCBI Taxonomy" id="1936017"/>
    <lineage>
        <taxon>Bacteria</taxon>
        <taxon>Bacillati</taxon>
        <taxon>Cyanobacteriota</taxon>
        <taxon>Cyanophyceae</taxon>
        <taxon>Synechococcales</taxon>
        <taxon>environmental samples</taxon>
    </lineage>
</organism>
<gene>
    <name evidence="2" type="ORF">AVDCRST_MAG81-4481</name>
</gene>
<reference evidence="2" key="1">
    <citation type="submission" date="2020-02" db="EMBL/GenBank/DDBJ databases">
        <authorList>
            <person name="Meier V. D."/>
        </authorList>
    </citation>
    <scope>NUCLEOTIDE SEQUENCE</scope>
    <source>
        <strain evidence="2">AVDCRST_MAG81</strain>
    </source>
</reference>
<evidence type="ECO:0000259" key="1">
    <source>
        <dbReference type="Pfam" id="PF01814"/>
    </source>
</evidence>
<dbReference type="PANTHER" id="PTHR35585:SF1">
    <property type="entry name" value="HHE DOMAIN PROTEIN (AFU_ORTHOLOGUE AFUA_4G00730)"/>
    <property type="match status" value="1"/>
</dbReference>
<protein>
    <recommendedName>
        <fullName evidence="1">Hemerythrin-like domain-containing protein</fullName>
    </recommendedName>
</protein>
<dbReference type="PANTHER" id="PTHR35585">
    <property type="entry name" value="HHE DOMAIN PROTEIN (AFU_ORTHOLOGUE AFUA_4G00730)"/>
    <property type="match status" value="1"/>
</dbReference>
<accession>A0A6J4VSA5</accession>
<dbReference type="CDD" id="cd12108">
    <property type="entry name" value="Hr-like"/>
    <property type="match status" value="1"/>
</dbReference>
<proteinExistence type="predicted"/>
<dbReference type="Pfam" id="PF01814">
    <property type="entry name" value="Hemerythrin"/>
    <property type="match status" value="1"/>
</dbReference>
<name>A0A6J4VSA5_9CYAN</name>
<dbReference type="InterPro" id="IPR012312">
    <property type="entry name" value="Hemerythrin-like"/>
</dbReference>
<sequence length="148" mass="16906">MEGIELLEKDHGRIRSLFSELESTADPQELQDSFDKLGNILTIHAEAEEQVLYPEARNCEGTAELIDKGRHEHDKGDEMVLAIQSISPNESEFKVKVRELQEFMLNHLDEEENDLFPKVRQCMSDQKLEKLGSQLRETKANVAPEVAD</sequence>
<feature type="domain" description="Hemerythrin-like" evidence="1">
    <location>
        <begin position="3"/>
        <end position="119"/>
    </location>
</feature>
<dbReference type="AlphaFoldDB" id="A0A6J4VSA5"/>
<dbReference type="Gene3D" id="1.20.120.520">
    <property type="entry name" value="nmb1532 protein domain like"/>
    <property type="match status" value="1"/>
</dbReference>